<protein>
    <recommendedName>
        <fullName evidence="3">Transposase</fullName>
    </recommendedName>
</protein>
<evidence type="ECO:0008006" key="3">
    <source>
        <dbReference type="Google" id="ProtNLM"/>
    </source>
</evidence>
<reference evidence="1 2" key="1">
    <citation type="journal article" date="2019" name="Int. J. Syst. Evol. Microbiol.">
        <title>The Global Catalogue of Microorganisms (GCM) 10K type strain sequencing project: providing services to taxonomists for standard genome sequencing and annotation.</title>
        <authorList>
            <consortium name="The Broad Institute Genomics Platform"/>
            <consortium name="The Broad Institute Genome Sequencing Center for Infectious Disease"/>
            <person name="Wu L."/>
            <person name="Ma J."/>
        </authorList>
    </citation>
    <scope>NUCLEOTIDE SEQUENCE [LARGE SCALE GENOMIC DNA]</scope>
    <source>
        <strain evidence="1 2">JCM 6835</strain>
    </source>
</reference>
<gene>
    <name evidence="1" type="ORF">GCM10010412_087230</name>
</gene>
<evidence type="ECO:0000313" key="2">
    <source>
        <dbReference type="Proteomes" id="UP001501666"/>
    </source>
</evidence>
<dbReference type="Proteomes" id="UP001501666">
    <property type="component" value="Unassembled WGS sequence"/>
</dbReference>
<comment type="caution">
    <text evidence="1">The sequence shown here is derived from an EMBL/GenBank/DDBJ whole genome shotgun (WGS) entry which is preliminary data.</text>
</comment>
<sequence length="84" mass="9017">MKQEQRTSKMLVVADESGRIISAAFPGVQSDGAPTETGLILAGVQVAHEVEVPEELKGDDRPDLSVYRLRLDGDHATLERTSGA</sequence>
<name>A0ABN3T788_9ACTN</name>
<organism evidence="1 2">
    <name type="scientific">Nonomuraea recticatena</name>
    <dbReference type="NCBI Taxonomy" id="46178"/>
    <lineage>
        <taxon>Bacteria</taxon>
        <taxon>Bacillati</taxon>
        <taxon>Actinomycetota</taxon>
        <taxon>Actinomycetes</taxon>
        <taxon>Streptosporangiales</taxon>
        <taxon>Streptosporangiaceae</taxon>
        <taxon>Nonomuraea</taxon>
    </lineage>
</organism>
<keyword evidence="2" id="KW-1185">Reference proteome</keyword>
<evidence type="ECO:0000313" key="1">
    <source>
        <dbReference type="EMBL" id="GAA2694836.1"/>
    </source>
</evidence>
<dbReference type="EMBL" id="BAAATE010000039">
    <property type="protein sequence ID" value="GAA2694836.1"/>
    <property type="molecule type" value="Genomic_DNA"/>
</dbReference>
<accession>A0ABN3T788</accession>
<proteinExistence type="predicted"/>